<evidence type="ECO:0000259" key="1">
    <source>
        <dbReference type="PROSITE" id="PS51766"/>
    </source>
</evidence>
<dbReference type="GO" id="GO:0004553">
    <property type="term" value="F:hydrolase activity, hydrolyzing O-glycosyl compounds"/>
    <property type="evidence" value="ECO:0007669"/>
    <property type="project" value="InterPro"/>
</dbReference>
<proteinExistence type="predicted"/>
<protein>
    <recommendedName>
        <fullName evidence="1">Dockerin domain-containing protein</fullName>
    </recommendedName>
</protein>
<dbReference type="PROSITE" id="PS51766">
    <property type="entry name" value="DOCKERIN"/>
    <property type="match status" value="1"/>
</dbReference>
<evidence type="ECO:0000313" key="3">
    <source>
        <dbReference type="Proteomes" id="UP000017998"/>
    </source>
</evidence>
<name>R5QV98_9FIRM</name>
<evidence type="ECO:0000313" key="2">
    <source>
        <dbReference type="EMBL" id="CCZ26121.1"/>
    </source>
</evidence>
<dbReference type="AlphaFoldDB" id="R5QV98"/>
<dbReference type="Proteomes" id="UP000017998">
    <property type="component" value="Unassembled WGS sequence"/>
</dbReference>
<dbReference type="SUPFAM" id="SSF63446">
    <property type="entry name" value="Type I dockerin domain"/>
    <property type="match status" value="1"/>
</dbReference>
<dbReference type="InterPro" id="IPR036439">
    <property type="entry name" value="Dockerin_dom_sf"/>
</dbReference>
<reference evidence="2" key="1">
    <citation type="submission" date="2012-11" db="EMBL/GenBank/DDBJ databases">
        <title>Dependencies among metagenomic species, viruses, plasmids and units of genetic variation.</title>
        <authorList>
            <person name="Nielsen H.B."/>
            <person name="Almeida M."/>
            <person name="Juncker A.S."/>
            <person name="Rasmussen S."/>
            <person name="Li J."/>
            <person name="Sunagawa S."/>
            <person name="Plichta D."/>
            <person name="Gautier L."/>
            <person name="Le Chatelier E."/>
            <person name="Peletier E."/>
            <person name="Bonde I."/>
            <person name="Nielsen T."/>
            <person name="Manichanh C."/>
            <person name="Arumugam M."/>
            <person name="Batto J."/>
            <person name="Santos M.B.Q.D."/>
            <person name="Blom N."/>
            <person name="Borruel N."/>
            <person name="Burgdorf K.S."/>
            <person name="Boumezbeur F."/>
            <person name="Casellas F."/>
            <person name="Dore J."/>
            <person name="Guarner F."/>
            <person name="Hansen T."/>
            <person name="Hildebrand F."/>
            <person name="Kaas R.S."/>
            <person name="Kennedy S."/>
            <person name="Kristiansen K."/>
            <person name="Kultima J.R."/>
            <person name="Leonard P."/>
            <person name="Levenez F."/>
            <person name="Lund O."/>
            <person name="Moumen B."/>
            <person name="Le Paslier D."/>
            <person name="Pons N."/>
            <person name="Pedersen O."/>
            <person name="Prifti E."/>
            <person name="Qin J."/>
            <person name="Raes J."/>
            <person name="Tap J."/>
            <person name="Tims S."/>
            <person name="Ussery D.W."/>
            <person name="Yamada T."/>
            <person name="MetaHit consortium"/>
            <person name="Renault P."/>
            <person name="Sicheritz-Ponten T."/>
            <person name="Bork P."/>
            <person name="Wang J."/>
            <person name="Brunak S."/>
            <person name="Ehrlich S.D."/>
        </authorList>
    </citation>
    <scope>NUCLEOTIDE SEQUENCE [LARGE SCALE GENOMIC DNA]</scope>
</reference>
<dbReference type="EMBL" id="CAZS010000084">
    <property type="protein sequence ID" value="CCZ26121.1"/>
    <property type="molecule type" value="Genomic_DNA"/>
</dbReference>
<dbReference type="InterPro" id="IPR016134">
    <property type="entry name" value="Dockerin_dom"/>
</dbReference>
<dbReference type="CDD" id="cd14256">
    <property type="entry name" value="Dockerin_I"/>
    <property type="match status" value="1"/>
</dbReference>
<sequence length="107" mass="12078">MSSKQYEQGYKVEGFTIRGVAGSAAEKYAKENGFTFEAMKPDYIKGDSDSDGKVTISDVRTTLRYVCQKVELDEEQKLAADVEKDGVINIKDLRKVLRFVCNKIEEL</sequence>
<dbReference type="Gene3D" id="1.10.1330.10">
    <property type="entry name" value="Dockerin domain"/>
    <property type="match status" value="1"/>
</dbReference>
<comment type="caution">
    <text evidence="2">The sequence shown here is derived from an EMBL/GenBank/DDBJ whole genome shotgun (WGS) entry which is preliminary data.</text>
</comment>
<dbReference type="InterPro" id="IPR018247">
    <property type="entry name" value="EF_Hand_1_Ca_BS"/>
</dbReference>
<dbReference type="InterPro" id="IPR002105">
    <property type="entry name" value="Dockerin_1_rpt"/>
</dbReference>
<dbReference type="GO" id="GO:0000272">
    <property type="term" value="P:polysaccharide catabolic process"/>
    <property type="evidence" value="ECO:0007669"/>
    <property type="project" value="InterPro"/>
</dbReference>
<dbReference type="PROSITE" id="PS00018">
    <property type="entry name" value="EF_HAND_1"/>
    <property type="match status" value="1"/>
</dbReference>
<gene>
    <name evidence="2" type="ORF">BN734_01858</name>
</gene>
<organism evidence="2 3">
    <name type="scientific">[Ruminococcus] torques CAG:61</name>
    <dbReference type="NCBI Taxonomy" id="1263108"/>
    <lineage>
        <taxon>Bacteria</taxon>
        <taxon>Bacillati</taxon>
        <taxon>Bacillota</taxon>
        <taxon>Clostridia</taxon>
        <taxon>Lachnospirales</taxon>
        <taxon>Lachnospiraceae</taxon>
        <taxon>Mediterraneibacter</taxon>
    </lineage>
</organism>
<accession>R5QV98</accession>
<feature type="domain" description="Dockerin" evidence="1">
    <location>
        <begin position="41"/>
        <end position="107"/>
    </location>
</feature>
<dbReference type="Pfam" id="PF00404">
    <property type="entry name" value="Dockerin_1"/>
    <property type="match status" value="1"/>
</dbReference>